<evidence type="ECO:0000256" key="1">
    <source>
        <dbReference type="SAM" id="Phobius"/>
    </source>
</evidence>
<gene>
    <name evidence="2" type="ORF">METZ01_LOCUS202201</name>
</gene>
<keyword evidence="1" id="KW-1133">Transmembrane helix</keyword>
<feature type="transmembrane region" description="Helical" evidence="1">
    <location>
        <begin position="35"/>
        <end position="54"/>
    </location>
</feature>
<evidence type="ECO:0000313" key="2">
    <source>
        <dbReference type="EMBL" id="SVB49347.1"/>
    </source>
</evidence>
<reference evidence="2" key="1">
    <citation type="submission" date="2018-05" db="EMBL/GenBank/DDBJ databases">
        <authorList>
            <person name="Lanie J.A."/>
            <person name="Ng W.-L."/>
            <person name="Kazmierczak K.M."/>
            <person name="Andrzejewski T.M."/>
            <person name="Davidsen T.M."/>
            <person name="Wayne K.J."/>
            <person name="Tettelin H."/>
            <person name="Glass J.I."/>
            <person name="Rusch D."/>
            <person name="Podicherti R."/>
            <person name="Tsui H.-C.T."/>
            <person name="Winkler M.E."/>
        </authorList>
    </citation>
    <scope>NUCLEOTIDE SEQUENCE</scope>
</reference>
<keyword evidence="1" id="KW-0812">Transmembrane</keyword>
<sequence length="94" mass="10953">MNPKISNEIDNILNESEEKHSSDSKSGKASLFKSYILRFILGLLVIAVLLLPIIGFSLKLYFFSTIILLIIFLFYSSRKTKPKEEKWWRGERID</sequence>
<keyword evidence="1" id="KW-0472">Membrane</keyword>
<protein>
    <submittedName>
        <fullName evidence="2">Uncharacterized protein</fullName>
    </submittedName>
</protein>
<proteinExistence type="predicted"/>
<dbReference type="EMBL" id="UINC01044209">
    <property type="protein sequence ID" value="SVB49347.1"/>
    <property type="molecule type" value="Genomic_DNA"/>
</dbReference>
<accession>A0A382EHK7</accession>
<feature type="transmembrane region" description="Helical" evidence="1">
    <location>
        <begin position="60"/>
        <end position="77"/>
    </location>
</feature>
<organism evidence="2">
    <name type="scientific">marine metagenome</name>
    <dbReference type="NCBI Taxonomy" id="408172"/>
    <lineage>
        <taxon>unclassified sequences</taxon>
        <taxon>metagenomes</taxon>
        <taxon>ecological metagenomes</taxon>
    </lineage>
</organism>
<dbReference type="AlphaFoldDB" id="A0A382EHK7"/>
<name>A0A382EHK7_9ZZZZ</name>